<evidence type="ECO:0000256" key="3">
    <source>
        <dbReference type="SAM" id="Phobius"/>
    </source>
</evidence>
<dbReference type="AlphaFoldDB" id="A0A8J3RZK1"/>
<protein>
    <recommendedName>
        <fullName evidence="7">Nucleotide exchange factor GrpE</fullName>
    </recommendedName>
</protein>
<evidence type="ECO:0008006" key="7">
    <source>
        <dbReference type="Google" id="ProtNLM"/>
    </source>
</evidence>
<dbReference type="Proteomes" id="UP000655044">
    <property type="component" value="Unassembled WGS sequence"/>
</dbReference>
<dbReference type="InterPro" id="IPR009012">
    <property type="entry name" value="GrpE_head"/>
</dbReference>
<keyword evidence="6" id="KW-1185">Reference proteome</keyword>
<feature type="compositionally biased region" description="Basic and acidic residues" evidence="2">
    <location>
        <begin position="50"/>
        <end position="64"/>
    </location>
</feature>
<dbReference type="GO" id="GO:0042803">
    <property type="term" value="F:protein homodimerization activity"/>
    <property type="evidence" value="ECO:0007669"/>
    <property type="project" value="InterPro"/>
</dbReference>
<feature type="region of interest" description="Disordered" evidence="2">
    <location>
        <begin position="34"/>
        <end position="101"/>
    </location>
</feature>
<feature type="region of interest" description="Disordered" evidence="2">
    <location>
        <begin position="140"/>
        <end position="197"/>
    </location>
</feature>
<feature type="compositionally biased region" description="Low complexity" evidence="2">
    <location>
        <begin position="209"/>
        <end position="222"/>
    </location>
</feature>
<dbReference type="GO" id="GO:0051087">
    <property type="term" value="F:protein-folding chaperone binding"/>
    <property type="evidence" value="ECO:0007669"/>
    <property type="project" value="InterPro"/>
</dbReference>
<dbReference type="PROSITE" id="PS51257">
    <property type="entry name" value="PROKAR_LIPOPROTEIN"/>
    <property type="match status" value="1"/>
</dbReference>
<feature type="compositionally biased region" description="Gly residues" evidence="2">
    <location>
        <begin position="74"/>
        <end position="101"/>
    </location>
</feature>
<keyword evidence="4" id="KW-0732">Signal</keyword>
<evidence type="ECO:0000256" key="2">
    <source>
        <dbReference type="SAM" id="MobiDB-lite"/>
    </source>
</evidence>
<feature type="chain" id="PRO_5035194560" description="Nucleotide exchange factor GrpE" evidence="4">
    <location>
        <begin position="20"/>
        <end position="410"/>
    </location>
</feature>
<evidence type="ECO:0000256" key="1">
    <source>
        <dbReference type="ARBA" id="ARBA00023186"/>
    </source>
</evidence>
<proteinExistence type="predicted"/>
<keyword evidence="3" id="KW-0812">Transmembrane</keyword>
<feature type="compositionally biased region" description="Pro residues" evidence="2">
    <location>
        <begin position="155"/>
        <end position="167"/>
    </location>
</feature>
<keyword evidence="3" id="KW-1133">Transmembrane helix</keyword>
<feature type="region of interest" description="Disordered" evidence="2">
    <location>
        <begin position="209"/>
        <end position="259"/>
    </location>
</feature>
<evidence type="ECO:0000313" key="5">
    <source>
        <dbReference type="EMBL" id="GIH83530.1"/>
    </source>
</evidence>
<reference evidence="5" key="1">
    <citation type="submission" date="2021-01" db="EMBL/GenBank/DDBJ databases">
        <title>Whole genome shotgun sequence of Planobispora rosea NBRC 15558.</title>
        <authorList>
            <person name="Komaki H."/>
            <person name="Tamura T."/>
        </authorList>
    </citation>
    <scope>NUCLEOTIDE SEQUENCE</scope>
    <source>
        <strain evidence="5">NBRC 15558</strain>
    </source>
</reference>
<dbReference type="InterPro" id="IPR000740">
    <property type="entry name" value="GrpE"/>
</dbReference>
<feature type="transmembrane region" description="Helical" evidence="3">
    <location>
        <begin position="111"/>
        <end position="131"/>
    </location>
</feature>
<evidence type="ECO:0000256" key="4">
    <source>
        <dbReference type="SAM" id="SignalP"/>
    </source>
</evidence>
<keyword evidence="1" id="KW-0143">Chaperone</keyword>
<dbReference type="SUPFAM" id="SSF51064">
    <property type="entry name" value="Head domain of nucleotide exchange factor GrpE"/>
    <property type="match status" value="1"/>
</dbReference>
<dbReference type="Gene3D" id="2.30.22.10">
    <property type="entry name" value="Head domain of nucleotide exchange factor GrpE"/>
    <property type="match status" value="1"/>
</dbReference>
<dbReference type="GO" id="GO:0006457">
    <property type="term" value="P:protein folding"/>
    <property type="evidence" value="ECO:0007669"/>
    <property type="project" value="InterPro"/>
</dbReference>
<name>A0A8J3RZK1_PLARO</name>
<accession>A0A8J3RZK1</accession>
<dbReference type="EMBL" id="BOOI01000015">
    <property type="protein sequence ID" value="GIH83530.1"/>
    <property type="molecule type" value="Genomic_DNA"/>
</dbReference>
<feature type="compositionally biased region" description="Pro residues" evidence="2">
    <location>
        <begin position="237"/>
        <end position="250"/>
    </location>
</feature>
<keyword evidence="3" id="KW-0472">Membrane</keyword>
<evidence type="ECO:0000313" key="6">
    <source>
        <dbReference type="Proteomes" id="UP000655044"/>
    </source>
</evidence>
<feature type="signal peptide" evidence="4">
    <location>
        <begin position="1"/>
        <end position="19"/>
    </location>
</feature>
<dbReference type="GO" id="GO:0000774">
    <property type="term" value="F:adenyl-nucleotide exchange factor activity"/>
    <property type="evidence" value="ECO:0007669"/>
    <property type="project" value="InterPro"/>
</dbReference>
<comment type="caution">
    <text evidence="5">The sequence shown here is derived from an EMBL/GenBank/DDBJ whole genome shotgun (WGS) entry which is preliminary data.</text>
</comment>
<dbReference type="Pfam" id="PF01025">
    <property type="entry name" value="GrpE"/>
    <property type="match status" value="1"/>
</dbReference>
<organism evidence="5 6">
    <name type="scientific">Planobispora rosea</name>
    <dbReference type="NCBI Taxonomy" id="35762"/>
    <lineage>
        <taxon>Bacteria</taxon>
        <taxon>Bacillati</taxon>
        <taxon>Actinomycetota</taxon>
        <taxon>Actinomycetes</taxon>
        <taxon>Streptosporangiales</taxon>
        <taxon>Streptosporangiaceae</taxon>
        <taxon>Planobispora</taxon>
    </lineage>
</organism>
<sequence>MRDRRALLSLLLLGCLALAACGRAEGLGGDAAGPGGEAVTAAPPSASAGKGEDVQRLRPREQGQDRPGAARTPGGAGAAGASGGSGTENGPGGGDGSGTGDAPGLFGPVPLTLALVAGALLMIMAGVLLWLRNRRTVSAPATQPDGPGPVGAPGGPGPVGAPGPVAPLPAASPAASPAAPTSPASPAGPSTGPVSHRGLEETTVHASAVPTGPAATPAAPSGPAVPPSAPVGSSGPFPVPAAPSGPPAAPAVPSGQAASGPLEDALAEVAGSGISQALTQQVERLFAGGRPGRQALVEACIGYRDQIAERHPQLAGTLLDGLHRAGVREIVADGRPFDPRLHEAFGTEPTDRPELHDIVAETIKQGYTDGDHVIRVPQVAVYRYEPAAPEQPEARGPAGGRQQPGTGDAP</sequence>
<feature type="compositionally biased region" description="Low complexity" evidence="2">
    <location>
        <begin position="168"/>
        <end position="195"/>
    </location>
</feature>
<dbReference type="RefSeq" id="WP_189241854.1">
    <property type="nucleotide sequence ID" value="NZ_BMQP01000005.1"/>
</dbReference>
<dbReference type="PRINTS" id="PR00773">
    <property type="entry name" value="GRPEPROTEIN"/>
</dbReference>
<gene>
    <name evidence="5" type="ORF">Pro02_19380</name>
</gene>
<feature type="region of interest" description="Disordered" evidence="2">
    <location>
        <begin position="384"/>
        <end position="410"/>
    </location>
</feature>